<evidence type="ECO:0000313" key="1">
    <source>
        <dbReference type="EMBL" id="KKN66850.1"/>
    </source>
</evidence>
<dbReference type="AlphaFoldDB" id="A0A0F9SDB8"/>
<comment type="caution">
    <text evidence="1">The sequence shown here is derived from an EMBL/GenBank/DDBJ whole genome shotgun (WGS) entry which is preliminary data.</text>
</comment>
<name>A0A0F9SDB8_9ZZZZ</name>
<protein>
    <submittedName>
        <fullName evidence="1">Uncharacterized protein</fullName>
    </submittedName>
</protein>
<proteinExistence type="predicted"/>
<sequence length="146" mass="15718">MPGLTEILLALALTGGSHEMGHQVEADRLNQPLNWQGTHWTTPASGDDLAKISGAGFEMQDTINQATDNSVMGDINALHKLSYVAKDRGDLRSIEKSMGKKARQVAQGSLVASAISDFLRKPGSNYGLNYGQSSRGTPMLMLQGRF</sequence>
<gene>
    <name evidence="1" type="ORF">LCGC14_0467180</name>
</gene>
<accession>A0A0F9SDB8</accession>
<dbReference type="EMBL" id="LAZR01000488">
    <property type="protein sequence ID" value="KKN66850.1"/>
    <property type="molecule type" value="Genomic_DNA"/>
</dbReference>
<organism evidence="1">
    <name type="scientific">marine sediment metagenome</name>
    <dbReference type="NCBI Taxonomy" id="412755"/>
    <lineage>
        <taxon>unclassified sequences</taxon>
        <taxon>metagenomes</taxon>
        <taxon>ecological metagenomes</taxon>
    </lineage>
</organism>
<reference evidence="1" key="1">
    <citation type="journal article" date="2015" name="Nature">
        <title>Complex archaea that bridge the gap between prokaryotes and eukaryotes.</title>
        <authorList>
            <person name="Spang A."/>
            <person name="Saw J.H."/>
            <person name="Jorgensen S.L."/>
            <person name="Zaremba-Niedzwiedzka K."/>
            <person name="Martijn J."/>
            <person name="Lind A.E."/>
            <person name="van Eijk R."/>
            <person name="Schleper C."/>
            <person name="Guy L."/>
            <person name="Ettema T.J."/>
        </authorList>
    </citation>
    <scope>NUCLEOTIDE SEQUENCE</scope>
</reference>